<feature type="compositionally biased region" description="Basic and acidic residues" evidence="6">
    <location>
        <begin position="134"/>
        <end position="146"/>
    </location>
</feature>
<name>A0ABS0KU95_PSENT</name>
<dbReference type="RefSeq" id="WP_083422502.1">
    <property type="nucleotide sequence ID" value="NZ_JADTFC010000130.1"/>
</dbReference>
<dbReference type="CDD" id="cd16429">
    <property type="entry name" value="VirB10"/>
    <property type="match status" value="1"/>
</dbReference>
<keyword evidence="4 7" id="KW-1133">Transmembrane helix</keyword>
<evidence type="ECO:0000256" key="7">
    <source>
        <dbReference type="SAM" id="Phobius"/>
    </source>
</evidence>
<feature type="transmembrane region" description="Helical" evidence="7">
    <location>
        <begin position="20"/>
        <end position="44"/>
    </location>
</feature>
<evidence type="ECO:0000256" key="6">
    <source>
        <dbReference type="SAM" id="MobiDB-lite"/>
    </source>
</evidence>
<organism evidence="8 9">
    <name type="scientific">Pseudomonas nitroreducens</name>
    <dbReference type="NCBI Taxonomy" id="46680"/>
    <lineage>
        <taxon>Bacteria</taxon>
        <taxon>Pseudomonadati</taxon>
        <taxon>Pseudomonadota</taxon>
        <taxon>Gammaproteobacteria</taxon>
        <taxon>Pseudomonadales</taxon>
        <taxon>Pseudomonadaceae</taxon>
        <taxon>Pseudomonas</taxon>
    </lineage>
</organism>
<dbReference type="Gene3D" id="2.40.128.260">
    <property type="entry name" value="Type IV secretion system, VirB10/TraB/TrbI"/>
    <property type="match status" value="1"/>
</dbReference>
<feature type="region of interest" description="Disordered" evidence="6">
    <location>
        <begin position="105"/>
        <end position="147"/>
    </location>
</feature>
<evidence type="ECO:0000256" key="3">
    <source>
        <dbReference type="ARBA" id="ARBA00022692"/>
    </source>
</evidence>
<comment type="subcellular location">
    <subcellularLocation>
        <location evidence="1">Membrane</location>
        <topology evidence="1">Single-pass membrane protein</topology>
    </subcellularLocation>
</comment>
<evidence type="ECO:0000313" key="9">
    <source>
        <dbReference type="Proteomes" id="UP000608450"/>
    </source>
</evidence>
<evidence type="ECO:0000256" key="2">
    <source>
        <dbReference type="ARBA" id="ARBA00010265"/>
    </source>
</evidence>
<keyword evidence="3 7" id="KW-0812">Transmembrane</keyword>
<evidence type="ECO:0000313" key="8">
    <source>
        <dbReference type="EMBL" id="MBG6291657.1"/>
    </source>
</evidence>
<dbReference type="Pfam" id="PF03743">
    <property type="entry name" value="TrbI"/>
    <property type="match status" value="1"/>
</dbReference>
<sequence length="482" mass="51984">MTTEAAPRIDEQPATYRRKLQLWLGIAFGVVLALLFVLTLINIFSKMGGKPQPKTEPAKVEQTGQAGDREDQFNQLVANRRPSRGAQDAGADEELSPLEESFNKLAQSGKTASSGGSAADGQQGGEANLSAAEKAMRQWEQREKLRALQSAQSGWGLAKGNLGKSANTTASAAAPASPSAMAAPRSSVAAGGGNDLMGALDTLNRPFNESASIEERRAEVRRRIEEAQRLRAELASKGAAGLPNATGRPAPNQEQAKQQLQQVSSSFNRAPEDVVGYTKSNRYNADISGKIKVPPGTLIPTTLMRKSISDYMTGSLQAIVSHDVYDTTRQYVLFPKGTEINIGVARTRNVNEAISNRVAFLVKEGVLPNGNKIDFSKASAVDREGVGAIEDQVDYHFMAQFLGVAAYALISSESSYSGTGDEEGSYAGDVGENARREFSPLIQKYLNIVPTVTIRPGQSFRVIVEEEMYVEPWSDLYAKYVD</sequence>
<dbReference type="Proteomes" id="UP000608450">
    <property type="component" value="Unassembled WGS sequence"/>
</dbReference>
<gene>
    <name evidence="8" type="ORF">I5I61_29725</name>
</gene>
<protein>
    <submittedName>
        <fullName evidence="8">TrbI/VirB10 family protein</fullName>
    </submittedName>
</protein>
<evidence type="ECO:0000256" key="4">
    <source>
        <dbReference type="ARBA" id="ARBA00022989"/>
    </source>
</evidence>
<comment type="caution">
    <text evidence="8">The sequence shown here is derived from an EMBL/GenBank/DDBJ whole genome shotgun (WGS) entry which is preliminary data.</text>
</comment>
<reference evidence="8 9" key="1">
    <citation type="submission" date="2020-11" db="EMBL/GenBank/DDBJ databases">
        <title>Enhanced detection system for hospital associated transmission using whole genome sequencing surveillance.</title>
        <authorList>
            <person name="Harrison L.H."/>
            <person name="Van Tyne D."/>
            <person name="Marsh J.W."/>
            <person name="Griffith M.P."/>
            <person name="Snyder D.J."/>
            <person name="Cooper V.S."/>
            <person name="Mustapha M."/>
        </authorList>
    </citation>
    <scope>NUCLEOTIDE SEQUENCE [LARGE SCALE GENOMIC DNA]</scope>
    <source>
        <strain evidence="8 9">PSA00705</strain>
    </source>
</reference>
<accession>A0ABS0KU95</accession>
<dbReference type="EMBL" id="JADTFC010000130">
    <property type="protein sequence ID" value="MBG6291657.1"/>
    <property type="molecule type" value="Genomic_DNA"/>
</dbReference>
<dbReference type="InterPro" id="IPR042217">
    <property type="entry name" value="T4SS_VirB10/TrbI"/>
</dbReference>
<keyword evidence="9" id="KW-1185">Reference proteome</keyword>
<proteinExistence type="inferred from homology"/>
<feature type="region of interest" description="Disordered" evidence="6">
    <location>
        <begin position="235"/>
        <end position="271"/>
    </location>
</feature>
<evidence type="ECO:0000256" key="5">
    <source>
        <dbReference type="ARBA" id="ARBA00023136"/>
    </source>
</evidence>
<feature type="region of interest" description="Disordered" evidence="6">
    <location>
        <begin position="47"/>
        <end position="71"/>
    </location>
</feature>
<keyword evidence="5 7" id="KW-0472">Membrane</keyword>
<comment type="similarity">
    <text evidence="2">Belongs to the TrbI/VirB10 family.</text>
</comment>
<feature type="compositionally biased region" description="Polar residues" evidence="6">
    <location>
        <begin position="252"/>
        <end position="268"/>
    </location>
</feature>
<feature type="compositionally biased region" description="Low complexity" evidence="6">
    <location>
        <begin position="106"/>
        <end position="121"/>
    </location>
</feature>
<dbReference type="InterPro" id="IPR005498">
    <property type="entry name" value="T4SS_VirB10/TraB/TrbI"/>
</dbReference>
<evidence type="ECO:0000256" key="1">
    <source>
        <dbReference type="ARBA" id="ARBA00004167"/>
    </source>
</evidence>